<dbReference type="AlphaFoldDB" id="A0A059CU51"/>
<evidence type="ECO:0000313" key="1">
    <source>
        <dbReference type="EMBL" id="KCW81902.1"/>
    </source>
</evidence>
<accession>A0A059CU51</accession>
<reference evidence="1" key="1">
    <citation type="submission" date="2013-07" db="EMBL/GenBank/DDBJ databases">
        <title>The genome of Eucalyptus grandis.</title>
        <authorList>
            <person name="Schmutz J."/>
            <person name="Hayes R."/>
            <person name="Myburg A."/>
            <person name="Tuskan G."/>
            <person name="Grattapaglia D."/>
            <person name="Rokhsar D.S."/>
        </authorList>
    </citation>
    <scope>NUCLEOTIDE SEQUENCE</scope>
    <source>
        <tissue evidence="1">Leaf extractions</tissue>
    </source>
</reference>
<dbReference type="EMBL" id="KK198755">
    <property type="protein sequence ID" value="KCW81902.1"/>
    <property type="molecule type" value="Genomic_DNA"/>
</dbReference>
<organism evidence="1">
    <name type="scientific">Eucalyptus grandis</name>
    <name type="common">Flooded gum</name>
    <dbReference type="NCBI Taxonomy" id="71139"/>
    <lineage>
        <taxon>Eukaryota</taxon>
        <taxon>Viridiplantae</taxon>
        <taxon>Streptophyta</taxon>
        <taxon>Embryophyta</taxon>
        <taxon>Tracheophyta</taxon>
        <taxon>Spermatophyta</taxon>
        <taxon>Magnoliopsida</taxon>
        <taxon>eudicotyledons</taxon>
        <taxon>Gunneridae</taxon>
        <taxon>Pentapetalae</taxon>
        <taxon>rosids</taxon>
        <taxon>malvids</taxon>
        <taxon>Myrtales</taxon>
        <taxon>Myrtaceae</taxon>
        <taxon>Myrtoideae</taxon>
        <taxon>Eucalypteae</taxon>
        <taxon>Eucalyptus</taxon>
    </lineage>
</organism>
<dbReference type="Gramene" id="KCW81902">
    <property type="protein sequence ID" value="KCW81902"/>
    <property type="gene ID" value="EUGRSUZ_C03274"/>
</dbReference>
<proteinExistence type="predicted"/>
<gene>
    <name evidence="1" type="ORF">EUGRSUZ_C03274</name>
</gene>
<name>A0A059CU51_EUCGR</name>
<dbReference type="InParanoid" id="A0A059CU51"/>
<protein>
    <submittedName>
        <fullName evidence="1">Uncharacterized protein</fullName>
    </submittedName>
</protein>
<sequence>MESYFRSGTRLNVVEALIYRCIPVDLSYNPTDKNSDPGLQCLTRSLWNTVKIVVPMIKRIYEVKMRHKTSVELAKRILTAMSQMKTTEIPDFFSWKRGRRGTHWLKLQPREIVKS</sequence>